<keyword evidence="5 6" id="KW-0963">Cytoplasm</keyword>
<proteinExistence type="inferred from homology"/>
<evidence type="ECO:0000256" key="2">
    <source>
        <dbReference type="ARBA" id="ARBA00004496"/>
    </source>
</evidence>
<sequence>MKISKIQRQKKDPQRYSIYINDQFAFGVDEQILIDFSLNKGKDLDQGLIDAILTAEAQQKLYLKGLNYLSYGLKSTKEMQDYLKKQVKNLPTSHFSLDQVKSATNHSMNTQSRLISLANFDEGDLDFWQDQVEDDLEQATDGQLEVQDDKSLDQAHDQWIHAALDRLTGLGLLNDHTYALAYLRTQAQVNRKGPQKIAYELRRKGVTQSIIQDALEEYPQDVLRENIQHLSRKFIQSKRRLSPQMLKNKLFLHLLQKGYSKEQVDRDFDPSWCELSQEETDQRLEKAFEKSLKRRQRKLQGYDLKQALIRDLMTQGFSYESIQTKLNDRSWENMN</sequence>
<comment type="function">
    <text evidence="1 6">Modulates RecA activity.</text>
</comment>
<protein>
    <recommendedName>
        <fullName evidence="4 6">Regulatory protein RecX</fullName>
    </recommendedName>
</protein>
<dbReference type="Proteomes" id="UP001229251">
    <property type="component" value="Unassembled WGS sequence"/>
</dbReference>
<dbReference type="GO" id="GO:0005737">
    <property type="term" value="C:cytoplasm"/>
    <property type="evidence" value="ECO:0007669"/>
    <property type="project" value="UniProtKB-SubCell"/>
</dbReference>
<feature type="domain" description="RecX second three-helical" evidence="7">
    <location>
        <begin position="174"/>
        <end position="215"/>
    </location>
</feature>
<evidence type="ECO:0000256" key="1">
    <source>
        <dbReference type="ARBA" id="ARBA00003529"/>
    </source>
</evidence>
<evidence type="ECO:0000313" key="8">
    <source>
        <dbReference type="EMBL" id="MDK7187093.1"/>
    </source>
</evidence>
<evidence type="ECO:0000256" key="3">
    <source>
        <dbReference type="ARBA" id="ARBA00009695"/>
    </source>
</evidence>
<accession>A0AAJ1Q5W5</accession>
<dbReference type="Pfam" id="PF02631">
    <property type="entry name" value="RecX_HTH2"/>
    <property type="match status" value="1"/>
</dbReference>
<comment type="subcellular location">
    <subcellularLocation>
        <location evidence="2 6">Cytoplasm</location>
    </subcellularLocation>
</comment>
<dbReference type="Gene3D" id="1.10.10.10">
    <property type="entry name" value="Winged helix-like DNA-binding domain superfamily/Winged helix DNA-binding domain"/>
    <property type="match status" value="4"/>
</dbReference>
<dbReference type="AlphaFoldDB" id="A0AAJ1Q5W5"/>
<evidence type="ECO:0000256" key="5">
    <source>
        <dbReference type="ARBA" id="ARBA00022490"/>
    </source>
</evidence>
<dbReference type="HAMAP" id="MF_01114">
    <property type="entry name" value="RecX"/>
    <property type="match status" value="1"/>
</dbReference>
<dbReference type="InterPro" id="IPR003783">
    <property type="entry name" value="Regulatory_RecX"/>
</dbReference>
<comment type="similarity">
    <text evidence="3 6">Belongs to the RecX family.</text>
</comment>
<dbReference type="PANTHER" id="PTHR33602:SF1">
    <property type="entry name" value="REGULATORY PROTEIN RECX FAMILY PROTEIN"/>
    <property type="match status" value="1"/>
</dbReference>
<dbReference type="GO" id="GO:0006282">
    <property type="term" value="P:regulation of DNA repair"/>
    <property type="evidence" value="ECO:0007669"/>
    <property type="project" value="UniProtKB-UniRule"/>
</dbReference>
<dbReference type="InterPro" id="IPR053924">
    <property type="entry name" value="RecX_HTH_2nd"/>
</dbReference>
<reference evidence="8" key="1">
    <citation type="submission" date="2023-05" db="EMBL/GenBank/DDBJ databases">
        <title>Cataloging the Phylogenetic Diversity of Human Bladder Bacteria.</title>
        <authorList>
            <person name="Du J."/>
        </authorList>
    </citation>
    <scope>NUCLEOTIDE SEQUENCE</scope>
    <source>
        <strain evidence="8">UMB1231</strain>
    </source>
</reference>
<evidence type="ECO:0000256" key="6">
    <source>
        <dbReference type="HAMAP-Rule" id="MF_01114"/>
    </source>
</evidence>
<gene>
    <name evidence="6" type="primary">recX</name>
    <name evidence="8" type="ORF">QP433_03775</name>
</gene>
<evidence type="ECO:0000256" key="4">
    <source>
        <dbReference type="ARBA" id="ARBA00018111"/>
    </source>
</evidence>
<organism evidence="8 9">
    <name type="scientific">Facklamia hominis</name>
    <dbReference type="NCBI Taxonomy" id="178214"/>
    <lineage>
        <taxon>Bacteria</taxon>
        <taxon>Bacillati</taxon>
        <taxon>Bacillota</taxon>
        <taxon>Bacilli</taxon>
        <taxon>Lactobacillales</taxon>
        <taxon>Aerococcaceae</taxon>
        <taxon>Facklamia</taxon>
    </lineage>
</organism>
<dbReference type="PANTHER" id="PTHR33602">
    <property type="entry name" value="REGULATORY PROTEIN RECX FAMILY PROTEIN"/>
    <property type="match status" value="1"/>
</dbReference>
<dbReference type="InterPro" id="IPR036388">
    <property type="entry name" value="WH-like_DNA-bd_sf"/>
</dbReference>
<name>A0AAJ1Q5W5_9LACT</name>
<evidence type="ECO:0000313" key="9">
    <source>
        <dbReference type="Proteomes" id="UP001229251"/>
    </source>
</evidence>
<comment type="caution">
    <text evidence="8">The sequence shown here is derived from an EMBL/GenBank/DDBJ whole genome shotgun (WGS) entry which is preliminary data.</text>
</comment>
<dbReference type="EMBL" id="JASOOE010000005">
    <property type="protein sequence ID" value="MDK7187093.1"/>
    <property type="molecule type" value="Genomic_DNA"/>
</dbReference>
<dbReference type="RefSeq" id="WP_285065570.1">
    <property type="nucleotide sequence ID" value="NZ_JASOOE010000005.1"/>
</dbReference>
<evidence type="ECO:0000259" key="7">
    <source>
        <dbReference type="Pfam" id="PF02631"/>
    </source>
</evidence>